<evidence type="ECO:0000313" key="4">
    <source>
        <dbReference type="EMBL" id="EWH09862.1"/>
    </source>
</evidence>
<feature type="coiled-coil region" evidence="1">
    <location>
        <begin position="28"/>
        <end position="166"/>
    </location>
</feature>
<protein>
    <submittedName>
        <fullName evidence="4">Phage tape measure protein</fullName>
    </submittedName>
</protein>
<sequence>MAKNLALEIAIKAKNLASTAFDKVKQSLENTSSTADKTEKSLDDLSKTLDGIGENSAAIDEFKQLNTEIENSEKTTKELKAELAEYEKQAAESGNDTAEFKQEITHLKTEIEKVEAAIKGKRVELDKTVKSLKNADVNTDELKRAEKELAAEAKDVRQQIAAKNKALGEQTRALTGANGGIASLTKTVVGLGAAYVGLDKVRDSLVGILGAGDKAQAFASQMTALMGSIEKGDQATKWITDFANNTGTRLENAREAFTSLKTFGLDPMNGSMQSLVDYNAKLGGSQEKLNGIILAAGQAWAKQKLQGEEILQMVERGVPVWDLLAKVTGKNTVELQKMSESGELGRETMQKLFDEMGKQAEGQAAKSLDRLSGQIALISNKWEGFKVKMADAGVYKVAIDFMKQLNQTFDSLVKDGTIDRAAKKVSDFFSGMVANGGQGIKALLDNINAFLTGAERIVAGFKFVFNSFTAGLKGIAQASTLLISEVLAGWAKVFEFMGADTLAQKAQQQSKALLAVSNAFKTELEKDIQDVHTAWETITQSSNETVTKNYQQTAEQLKKTTEAQKQSIETVDETAKKSVEDLSLVMSKAGIVTTKSLQDTEAKAKETYEQINKAHKNGEVGVYELEQAYKKWEEAANATAKATKGIVDPALKAARANLNLKDSNEQGADSASANAKEIARLREELRLLQLQLQQTNGGLQQQLDIQTQLNNQRRQYSAENSRNNLTESRTLTTTSGESVDIEKLSARELSDLRAQYNKSASTTKFAHMRDHYAKQIAIVDEQYNKVTDAARKQRTNSNSNNSSSASSSNNQSSNANSNNSARVVGADSSTITDNTRALRQLTESLDLLRFSMEGQSDFISELERIKSTS</sequence>
<dbReference type="InterPro" id="IPR013491">
    <property type="entry name" value="Tape_meas_N"/>
</dbReference>
<feature type="compositionally biased region" description="Low complexity" evidence="2">
    <location>
        <begin position="796"/>
        <end position="821"/>
    </location>
</feature>
<dbReference type="Pfam" id="PF20155">
    <property type="entry name" value="TMP_3"/>
    <property type="match status" value="1"/>
</dbReference>
<dbReference type="InterPro" id="IPR053058">
    <property type="entry name" value="Mulikevirus_tape_measure"/>
</dbReference>
<dbReference type="PANTHER" id="PTHR38812">
    <property type="entry name" value="MU-LIKE PROPHAGE FLUMU PROTEIN GP42"/>
    <property type="match status" value="1"/>
</dbReference>
<dbReference type="EMBL" id="ARZY01000018">
    <property type="protein sequence ID" value="EWH09862.1"/>
    <property type="molecule type" value="Genomic_DNA"/>
</dbReference>
<name>W7QLP5_9ALTE</name>
<dbReference type="SUPFAM" id="SSF57997">
    <property type="entry name" value="Tropomyosin"/>
    <property type="match status" value="1"/>
</dbReference>
<evidence type="ECO:0000256" key="2">
    <source>
        <dbReference type="SAM" id="MobiDB-lite"/>
    </source>
</evidence>
<dbReference type="PANTHER" id="PTHR38812:SF2">
    <property type="entry name" value="MU-LIKE PROPHAGE FLUMU PROTEIN GP42"/>
    <property type="match status" value="1"/>
</dbReference>
<dbReference type="Proteomes" id="UP000019276">
    <property type="component" value="Unassembled WGS sequence"/>
</dbReference>
<accession>W7QLP5</accession>
<keyword evidence="1" id="KW-0175">Coiled coil</keyword>
<dbReference type="STRING" id="1328313.DS2_10462"/>
<comment type="caution">
    <text evidence="4">The sequence shown here is derived from an EMBL/GenBank/DDBJ whole genome shotgun (WGS) entry which is preliminary data.</text>
</comment>
<feature type="domain" description="Tape measure protein N-terminal" evidence="3">
    <location>
        <begin position="208"/>
        <end position="389"/>
    </location>
</feature>
<dbReference type="AlphaFoldDB" id="W7QLP5"/>
<feature type="coiled-coil region" evidence="1">
    <location>
        <begin position="671"/>
        <end position="698"/>
    </location>
</feature>
<dbReference type="eggNOG" id="COG3941">
    <property type="taxonomic scope" value="Bacteria"/>
</dbReference>
<organism evidence="4 5">
    <name type="scientific">Catenovulum agarivorans DS-2</name>
    <dbReference type="NCBI Taxonomy" id="1328313"/>
    <lineage>
        <taxon>Bacteria</taxon>
        <taxon>Pseudomonadati</taxon>
        <taxon>Pseudomonadota</taxon>
        <taxon>Gammaproteobacteria</taxon>
        <taxon>Alteromonadales</taxon>
        <taxon>Alteromonadaceae</taxon>
        <taxon>Catenovulum</taxon>
    </lineage>
</organism>
<gene>
    <name evidence="4" type="ORF">DS2_10462</name>
</gene>
<dbReference type="Gene3D" id="1.10.287.1490">
    <property type="match status" value="1"/>
</dbReference>
<evidence type="ECO:0000313" key="5">
    <source>
        <dbReference type="Proteomes" id="UP000019276"/>
    </source>
</evidence>
<feature type="region of interest" description="Disordered" evidence="2">
    <location>
        <begin position="712"/>
        <end position="737"/>
    </location>
</feature>
<reference evidence="4 5" key="1">
    <citation type="journal article" date="2014" name="Genome Announc.">
        <title>Draft Genome Sequence of the Agar-Degrading Bacterium Catenovulum sp. Strain DS-2, Isolated from Intestines of Haliotis diversicolor.</title>
        <authorList>
            <person name="Shan D."/>
            <person name="Li X."/>
            <person name="Gu Z."/>
            <person name="Wei G."/>
            <person name="Gao Z."/>
            <person name="Shao Z."/>
        </authorList>
    </citation>
    <scope>NUCLEOTIDE SEQUENCE [LARGE SCALE GENOMIC DNA]</scope>
    <source>
        <strain evidence="4 5">DS-2</strain>
    </source>
</reference>
<proteinExistence type="predicted"/>
<dbReference type="RefSeq" id="WP_051479793.1">
    <property type="nucleotide sequence ID" value="NZ_ARZY01000018.1"/>
</dbReference>
<dbReference type="OrthoDB" id="6745079at2"/>
<keyword evidence="5" id="KW-1185">Reference proteome</keyword>
<feature type="region of interest" description="Disordered" evidence="2">
    <location>
        <begin position="790"/>
        <end position="830"/>
    </location>
</feature>
<dbReference type="NCBIfam" id="TIGR02675">
    <property type="entry name" value="tape_meas_nterm"/>
    <property type="match status" value="1"/>
</dbReference>
<evidence type="ECO:0000256" key="1">
    <source>
        <dbReference type="SAM" id="Coils"/>
    </source>
</evidence>
<evidence type="ECO:0000259" key="3">
    <source>
        <dbReference type="Pfam" id="PF20155"/>
    </source>
</evidence>
<dbReference type="PATRIC" id="fig|1328313.3.peg.2141"/>